<evidence type="ECO:0000313" key="4">
    <source>
        <dbReference type="Proteomes" id="UP000547011"/>
    </source>
</evidence>
<dbReference type="InterPro" id="IPR027275">
    <property type="entry name" value="PRC-brl_dom"/>
</dbReference>
<feature type="domain" description="PRC-barrel" evidence="2">
    <location>
        <begin position="76"/>
        <end position="120"/>
    </location>
</feature>
<evidence type="ECO:0000259" key="2">
    <source>
        <dbReference type="Pfam" id="PF05239"/>
    </source>
</evidence>
<comment type="caution">
    <text evidence="3">The sequence shown here is derived from an EMBL/GenBank/DDBJ whole genome shotgun (WGS) entry which is preliminary data.</text>
</comment>
<dbReference type="SUPFAM" id="SSF50346">
    <property type="entry name" value="PRC-barrel domain"/>
    <property type="match status" value="1"/>
</dbReference>
<organism evidence="3 4">
    <name type="scientific">Devosia subaequoris</name>
    <dbReference type="NCBI Taxonomy" id="395930"/>
    <lineage>
        <taxon>Bacteria</taxon>
        <taxon>Pseudomonadati</taxon>
        <taxon>Pseudomonadota</taxon>
        <taxon>Alphaproteobacteria</taxon>
        <taxon>Hyphomicrobiales</taxon>
        <taxon>Devosiaceae</taxon>
        <taxon>Devosia</taxon>
    </lineage>
</organism>
<reference evidence="3 4" key="1">
    <citation type="submission" date="2020-08" db="EMBL/GenBank/DDBJ databases">
        <title>Genomic Encyclopedia of Type Strains, Phase IV (KMG-IV): sequencing the most valuable type-strain genomes for metagenomic binning, comparative biology and taxonomic classification.</title>
        <authorList>
            <person name="Goeker M."/>
        </authorList>
    </citation>
    <scope>NUCLEOTIDE SEQUENCE [LARGE SCALE GENOMIC DNA]</scope>
    <source>
        <strain evidence="3 4">DSM 23447</strain>
    </source>
</reference>
<sequence>MKLFTTAALAAVTLLGGAPALAQFSGDWNELIRTRDLTGSPVYTTNEAHDEGSWGAADGDYMWGWSGYEGVDDNWNHIGEIEDVVLTKSGDLRGVVVEVGGFLDIGDKHVFLQVEDVELTPEGDEDYVLVTRYSEEELESMEGVNEAWWE</sequence>
<gene>
    <name evidence="3" type="ORF">GGR20_001393</name>
</gene>
<keyword evidence="1" id="KW-0732">Signal</keyword>
<dbReference type="Proteomes" id="UP000547011">
    <property type="component" value="Unassembled WGS sequence"/>
</dbReference>
<dbReference type="Gene3D" id="2.30.30.240">
    <property type="entry name" value="PRC-barrel domain"/>
    <property type="match status" value="1"/>
</dbReference>
<feature type="chain" id="PRO_5030612435" description="PRC-barrel domain-containing protein" evidence="1">
    <location>
        <begin position="23"/>
        <end position="150"/>
    </location>
</feature>
<proteinExistence type="predicted"/>
<accession>A0A7W6ILC2</accession>
<evidence type="ECO:0000313" key="3">
    <source>
        <dbReference type="EMBL" id="MBB4051751.1"/>
    </source>
</evidence>
<dbReference type="RefSeq" id="WP_183310496.1">
    <property type="nucleotide sequence ID" value="NZ_JACIEW010000003.1"/>
</dbReference>
<dbReference type="EMBL" id="JACIEW010000003">
    <property type="protein sequence ID" value="MBB4051751.1"/>
    <property type="molecule type" value="Genomic_DNA"/>
</dbReference>
<dbReference type="AlphaFoldDB" id="A0A7W6ILC2"/>
<name>A0A7W6ILC2_9HYPH</name>
<protein>
    <recommendedName>
        <fullName evidence="2">PRC-barrel domain-containing protein</fullName>
    </recommendedName>
</protein>
<dbReference type="Pfam" id="PF05239">
    <property type="entry name" value="PRC"/>
    <property type="match status" value="1"/>
</dbReference>
<keyword evidence="4" id="KW-1185">Reference proteome</keyword>
<evidence type="ECO:0000256" key="1">
    <source>
        <dbReference type="SAM" id="SignalP"/>
    </source>
</evidence>
<dbReference type="InterPro" id="IPR011033">
    <property type="entry name" value="PRC_barrel-like_sf"/>
</dbReference>
<feature type="signal peptide" evidence="1">
    <location>
        <begin position="1"/>
        <end position="22"/>
    </location>
</feature>